<protein>
    <recommendedName>
        <fullName evidence="5">UPF0391 membrane protein GGQ63_001894</fullName>
    </recommendedName>
</protein>
<dbReference type="Pfam" id="PF07043">
    <property type="entry name" value="DUF1328"/>
    <property type="match status" value="1"/>
</dbReference>
<keyword evidence="2 5" id="KW-0812">Transmembrane</keyword>
<gene>
    <name evidence="6" type="ORF">GGQ63_001894</name>
</gene>
<name>A0A7W9L1J3_9HYPH</name>
<evidence type="ECO:0000256" key="1">
    <source>
        <dbReference type="ARBA" id="ARBA00022475"/>
    </source>
</evidence>
<evidence type="ECO:0000256" key="2">
    <source>
        <dbReference type="ARBA" id="ARBA00022692"/>
    </source>
</evidence>
<evidence type="ECO:0000313" key="6">
    <source>
        <dbReference type="EMBL" id="MBB5752840.1"/>
    </source>
</evidence>
<feature type="transmembrane region" description="Helical" evidence="5">
    <location>
        <begin position="12"/>
        <end position="34"/>
    </location>
</feature>
<keyword evidence="4 5" id="KW-0472">Membrane</keyword>
<keyword evidence="1 5" id="KW-1003">Cell membrane</keyword>
<dbReference type="GO" id="GO:0005886">
    <property type="term" value="C:plasma membrane"/>
    <property type="evidence" value="ECO:0007669"/>
    <property type="project" value="UniProtKB-UniRule"/>
</dbReference>
<comment type="similarity">
    <text evidence="5">Belongs to the UPF0391 family.</text>
</comment>
<comment type="caution">
    <text evidence="5">Lacks conserved residue(s) required for the propagation of feature annotation.</text>
</comment>
<accession>A0A7W9L1J3</accession>
<feature type="transmembrane region" description="Helical" evidence="5">
    <location>
        <begin position="40"/>
        <end position="61"/>
    </location>
</feature>
<comment type="caution">
    <text evidence="6">The sequence shown here is derived from an EMBL/GenBank/DDBJ whole genome shotgun (WGS) entry which is preliminary data.</text>
</comment>
<dbReference type="AlphaFoldDB" id="A0A7W9L1J3"/>
<dbReference type="Proteomes" id="UP000523821">
    <property type="component" value="Unassembled WGS sequence"/>
</dbReference>
<sequence length="65" mass="6881">MRLEAHSTMLKYALIFLVISLIAGAIGLTGVSAVARRISFVLFGIFLVIAIVVGAFVLFLADVAT</sequence>
<dbReference type="EMBL" id="JACHOO010000003">
    <property type="protein sequence ID" value="MBB5752840.1"/>
    <property type="molecule type" value="Genomic_DNA"/>
</dbReference>
<evidence type="ECO:0000256" key="3">
    <source>
        <dbReference type="ARBA" id="ARBA00022989"/>
    </source>
</evidence>
<dbReference type="HAMAP" id="MF_01361">
    <property type="entry name" value="UPF0391"/>
    <property type="match status" value="1"/>
</dbReference>
<organism evidence="6 7">
    <name type="scientific">Prosthecomicrobium pneumaticum</name>
    <dbReference type="NCBI Taxonomy" id="81895"/>
    <lineage>
        <taxon>Bacteria</taxon>
        <taxon>Pseudomonadati</taxon>
        <taxon>Pseudomonadota</taxon>
        <taxon>Alphaproteobacteria</taxon>
        <taxon>Hyphomicrobiales</taxon>
        <taxon>Kaistiaceae</taxon>
        <taxon>Prosthecomicrobium</taxon>
    </lineage>
</organism>
<proteinExistence type="inferred from homology"/>
<dbReference type="InterPro" id="IPR009760">
    <property type="entry name" value="DUF1328"/>
</dbReference>
<evidence type="ECO:0000256" key="5">
    <source>
        <dbReference type="HAMAP-Rule" id="MF_01361"/>
    </source>
</evidence>
<reference evidence="6 7" key="1">
    <citation type="submission" date="2020-08" db="EMBL/GenBank/DDBJ databases">
        <title>Genomic Encyclopedia of Type Strains, Phase IV (KMG-IV): sequencing the most valuable type-strain genomes for metagenomic binning, comparative biology and taxonomic classification.</title>
        <authorList>
            <person name="Goeker M."/>
        </authorList>
    </citation>
    <scope>NUCLEOTIDE SEQUENCE [LARGE SCALE GENOMIC DNA]</scope>
    <source>
        <strain evidence="6 7">DSM 16268</strain>
    </source>
</reference>
<keyword evidence="3 5" id="KW-1133">Transmembrane helix</keyword>
<evidence type="ECO:0000256" key="4">
    <source>
        <dbReference type="ARBA" id="ARBA00023136"/>
    </source>
</evidence>
<keyword evidence="7" id="KW-1185">Reference proteome</keyword>
<evidence type="ECO:0000313" key="7">
    <source>
        <dbReference type="Proteomes" id="UP000523821"/>
    </source>
</evidence>